<evidence type="ECO:0000256" key="6">
    <source>
        <dbReference type="ARBA" id="ARBA00023139"/>
    </source>
</evidence>
<dbReference type="GO" id="GO:0016020">
    <property type="term" value="C:membrane"/>
    <property type="evidence" value="ECO:0007669"/>
    <property type="project" value="UniProtKB-SubCell"/>
</dbReference>
<accession>A0A8J4M2K6</accession>
<evidence type="ECO:0000313" key="10">
    <source>
        <dbReference type="EMBL" id="GIQ69215.1"/>
    </source>
</evidence>
<dbReference type="NCBIfam" id="TIGR02887">
    <property type="entry name" value="spore_ger_x_C"/>
    <property type="match status" value="1"/>
</dbReference>
<proteinExistence type="inferred from homology"/>
<keyword evidence="6" id="KW-0564">Palmitate</keyword>
<dbReference type="RefSeq" id="WP_213412020.1">
    <property type="nucleotide sequence ID" value="NZ_BOVK01000025.1"/>
</dbReference>
<evidence type="ECO:0000259" key="8">
    <source>
        <dbReference type="Pfam" id="PF05504"/>
    </source>
</evidence>
<dbReference type="Gene3D" id="3.30.300.210">
    <property type="entry name" value="Nutrient germinant receptor protein C, domain 3"/>
    <property type="match status" value="1"/>
</dbReference>
<dbReference type="InterPro" id="IPR038501">
    <property type="entry name" value="Spore_GerAC_C_sf"/>
</dbReference>
<dbReference type="Proteomes" id="UP000677918">
    <property type="component" value="Unassembled WGS sequence"/>
</dbReference>
<keyword evidence="11" id="KW-1185">Reference proteome</keyword>
<comment type="subcellular location">
    <subcellularLocation>
        <location evidence="1">Membrane</location>
        <topology evidence="1">Lipid-anchor</topology>
    </subcellularLocation>
</comment>
<feature type="domain" description="Spore germination GerAC-like C-terminal" evidence="8">
    <location>
        <begin position="215"/>
        <end position="377"/>
    </location>
</feature>
<dbReference type="Pfam" id="PF05504">
    <property type="entry name" value="Spore_GerAC"/>
    <property type="match status" value="1"/>
</dbReference>
<evidence type="ECO:0000313" key="11">
    <source>
        <dbReference type="Proteomes" id="UP000677918"/>
    </source>
</evidence>
<sequence>MKHRAIRTLIVLLLTAVLLTGCWDRIEINDIAIVMMTALDAAPGGKFRECIEVALTGQLGGPSGGGGGTGGDKVYYTNSAVGQTVRDASGALQQSMSRQLFFAHRRVLLVGEELARRGLADLFDVVVRIPENRMSAYIVITQGSACEVMSADTKLERFTGEAIREIITMQSAIPSDIKDATLALASDGKDAVLPYLDLREIQDPNLDAQEAAFQGFAFFRNDRMAGTLKQDKALGLLWLMNSVNPYSETIPFHKGHVSLEIQNGKSDIKPSLRNGRVHVSIDAKLQAQVLENLSEASLDDPDGLDRLARALEERIESNMRAALKDLQKHGSDALGTGTMVYRHFPSLWLDHYKDDWNEKFAQIPFDIQVNATISKLGMISDNVTKKEVSP</sequence>
<feature type="domain" description="Spore germination protein N-terminal" evidence="9">
    <location>
        <begin position="24"/>
        <end position="197"/>
    </location>
</feature>
<comment type="caution">
    <text evidence="10">The sequence shown here is derived from an EMBL/GenBank/DDBJ whole genome shotgun (WGS) entry which is preliminary data.</text>
</comment>
<evidence type="ECO:0000256" key="4">
    <source>
        <dbReference type="ARBA" id="ARBA00022729"/>
    </source>
</evidence>
<reference evidence="10" key="1">
    <citation type="submission" date="2021-04" db="EMBL/GenBank/DDBJ databases">
        <title>Draft genome sequence of Xylanibacillus composti strain K13.</title>
        <authorList>
            <person name="Uke A."/>
            <person name="Chhe C."/>
            <person name="Baramee S."/>
            <person name="Kosugi A."/>
        </authorList>
    </citation>
    <scope>NUCLEOTIDE SEQUENCE</scope>
    <source>
        <strain evidence="10">K13</strain>
    </source>
</reference>
<dbReference type="AlphaFoldDB" id="A0A8J4M2K6"/>
<dbReference type="PANTHER" id="PTHR35789:SF1">
    <property type="entry name" value="SPORE GERMINATION PROTEIN B3"/>
    <property type="match status" value="1"/>
</dbReference>
<protein>
    <submittedName>
        <fullName evidence="10">Putative spore germination protein YfkR</fullName>
    </submittedName>
</protein>
<dbReference type="PANTHER" id="PTHR35789">
    <property type="entry name" value="SPORE GERMINATION PROTEIN B3"/>
    <property type="match status" value="1"/>
</dbReference>
<dbReference type="InterPro" id="IPR008844">
    <property type="entry name" value="Spore_GerAC-like"/>
</dbReference>
<evidence type="ECO:0000256" key="5">
    <source>
        <dbReference type="ARBA" id="ARBA00023136"/>
    </source>
</evidence>
<dbReference type="PROSITE" id="PS51257">
    <property type="entry name" value="PROKAR_LIPOPROTEIN"/>
    <property type="match status" value="1"/>
</dbReference>
<gene>
    <name evidence="10" type="primary">yfkR_1</name>
    <name evidence="10" type="ORF">XYCOK13_20390</name>
</gene>
<dbReference type="InterPro" id="IPR057336">
    <property type="entry name" value="GerAC_N"/>
</dbReference>
<name>A0A8J4M2K6_9BACL</name>
<dbReference type="InterPro" id="IPR046953">
    <property type="entry name" value="Spore_GerAC-like_C"/>
</dbReference>
<dbReference type="GO" id="GO:0009847">
    <property type="term" value="P:spore germination"/>
    <property type="evidence" value="ECO:0007669"/>
    <property type="project" value="InterPro"/>
</dbReference>
<keyword evidence="5" id="KW-0472">Membrane</keyword>
<keyword evidence="7" id="KW-0449">Lipoprotein</keyword>
<keyword evidence="4" id="KW-0732">Signal</keyword>
<evidence type="ECO:0000256" key="3">
    <source>
        <dbReference type="ARBA" id="ARBA00022544"/>
    </source>
</evidence>
<evidence type="ECO:0000259" key="9">
    <source>
        <dbReference type="Pfam" id="PF25198"/>
    </source>
</evidence>
<organism evidence="10 11">
    <name type="scientific">Xylanibacillus composti</name>
    <dbReference type="NCBI Taxonomy" id="1572762"/>
    <lineage>
        <taxon>Bacteria</taxon>
        <taxon>Bacillati</taxon>
        <taxon>Bacillota</taxon>
        <taxon>Bacilli</taxon>
        <taxon>Bacillales</taxon>
        <taxon>Paenibacillaceae</taxon>
        <taxon>Xylanibacillus</taxon>
    </lineage>
</organism>
<comment type="similarity">
    <text evidence="2">Belongs to the GerABKC lipoprotein family.</text>
</comment>
<dbReference type="Pfam" id="PF25198">
    <property type="entry name" value="Spore_GerAC_N"/>
    <property type="match status" value="1"/>
</dbReference>
<keyword evidence="3" id="KW-0309">Germination</keyword>
<evidence type="ECO:0000256" key="7">
    <source>
        <dbReference type="ARBA" id="ARBA00023288"/>
    </source>
</evidence>
<evidence type="ECO:0000256" key="2">
    <source>
        <dbReference type="ARBA" id="ARBA00007886"/>
    </source>
</evidence>
<dbReference type="EMBL" id="BOVK01000025">
    <property type="protein sequence ID" value="GIQ69215.1"/>
    <property type="molecule type" value="Genomic_DNA"/>
</dbReference>
<evidence type="ECO:0000256" key="1">
    <source>
        <dbReference type="ARBA" id="ARBA00004635"/>
    </source>
</evidence>